<dbReference type="GO" id="GO:0044325">
    <property type="term" value="F:transmembrane transporter binding"/>
    <property type="evidence" value="ECO:0007669"/>
    <property type="project" value="TreeGrafter"/>
</dbReference>
<dbReference type="EMBL" id="OB794329">
    <property type="protein sequence ID" value="CAD7430077.1"/>
    <property type="molecule type" value="Genomic_DNA"/>
</dbReference>
<organism evidence="3">
    <name type="scientific">Timema monikensis</name>
    <dbReference type="NCBI Taxonomy" id="170555"/>
    <lineage>
        <taxon>Eukaryota</taxon>
        <taxon>Metazoa</taxon>
        <taxon>Ecdysozoa</taxon>
        <taxon>Arthropoda</taxon>
        <taxon>Hexapoda</taxon>
        <taxon>Insecta</taxon>
        <taxon>Pterygota</taxon>
        <taxon>Neoptera</taxon>
        <taxon>Polyneoptera</taxon>
        <taxon>Phasmatodea</taxon>
        <taxon>Timematodea</taxon>
        <taxon>Timematoidea</taxon>
        <taxon>Timematidae</taxon>
        <taxon>Timema</taxon>
    </lineage>
</organism>
<proteinExistence type="predicted"/>
<dbReference type="InterPro" id="IPR041489">
    <property type="entry name" value="PDZ_6"/>
</dbReference>
<gene>
    <name evidence="3" type="ORF">TMSB3V08_LOCUS6846</name>
</gene>
<dbReference type="PANTHER" id="PTHR12157">
    <property type="entry name" value="REGULATING SYNAPTIC MEMBRANE EXOCYTOSIS PROTEIN"/>
    <property type="match status" value="1"/>
</dbReference>
<sequence length="639" mass="69177">MGAFFISCTIVELSKKSWRCSICRRKMQSRAQPVLTQESMDTLLDVPVVEALQRRHSDVKIGSGSSGNSGRAKSAAFRRPLLLCSQMCLCLFVRMPMFLSCLVSACSSCWLLSLCLCVQVGGEEEVDGGGLGAGLAPPRSPELRRHSDVSPASLKELEKVAGERREELRWEREMEWRQHKRGSSPGGRGDQHLKTDEMPRPRSGSVCPIEQPPEDPEEEEEWRRRRGRTRRKSRVQKQHSYDDDLKNDGSAPSSGGDVGLGLPVQLPRRASAYDVYATRDGGGGGGGGGLNAMAMAAAVASVRSQQEANPEPNPGRRPSFRAGKPPGLYDFDNNNQDDPKGLQSPLSPEGAPVLMVDDDRRTRRRGSQLPALPHPLPVISAVAPVPRPPLHDGGDSVRRQASVADGEAIKIVIHDVDSEANLGARPGSKRRVVLRRDPGDKGHRTRGFGMRVVGGKTGNDGRLFAYIVWTVPGGPAEKGGLQQGDKVLEWDGMPLVDRSFEEVCAVMDRAGEVAELLVEHATDLRMCDLLDDPSASGSGPRKSGDSLGAQSGKYVTNSDEGGRKTRVLVEGRVCHLEFKPNVPSQTFYIMTGTISRGSTVSNDSTSPSPIILAVVGEEATVQETLLVFLDDLPFGESSK</sequence>
<feature type="compositionally biased region" description="Basic residues" evidence="1">
    <location>
        <begin position="224"/>
        <end position="237"/>
    </location>
</feature>
<dbReference type="InterPro" id="IPR001478">
    <property type="entry name" value="PDZ"/>
</dbReference>
<protein>
    <recommendedName>
        <fullName evidence="2">PDZ domain-containing protein</fullName>
    </recommendedName>
</protein>
<dbReference type="SMART" id="SM00228">
    <property type="entry name" value="PDZ"/>
    <property type="match status" value="1"/>
</dbReference>
<dbReference type="GO" id="GO:0050806">
    <property type="term" value="P:positive regulation of synaptic transmission"/>
    <property type="evidence" value="ECO:0007669"/>
    <property type="project" value="TreeGrafter"/>
</dbReference>
<dbReference type="GO" id="GO:0048788">
    <property type="term" value="C:cytoskeleton of presynaptic active zone"/>
    <property type="evidence" value="ECO:0007669"/>
    <property type="project" value="TreeGrafter"/>
</dbReference>
<evidence type="ECO:0000259" key="2">
    <source>
        <dbReference type="PROSITE" id="PS50106"/>
    </source>
</evidence>
<evidence type="ECO:0000313" key="3">
    <source>
        <dbReference type="EMBL" id="CAD7430077.1"/>
    </source>
</evidence>
<feature type="compositionally biased region" description="Basic and acidic residues" evidence="1">
    <location>
        <begin position="189"/>
        <end position="200"/>
    </location>
</feature>
<dbReference type="PANTHER" id="PTHR12157:SF24">
    <property type="entry name" value="FIFE, ISOFORM D"/>
    <property type="match status" value="1"/>
</dbReference>
<name>A0A7R9ECI4_9NEOP</name>
<dbReference type="Pfam" id="PF17820">
    <property type="entry name" value="PDZ_6"/>
    <property type="match status" value="1"/>
</dbReference>
<dbReference type="InterPro" id="IPR036034">
    <property type="entry name" value="PDZ_sf"/>
</dbReference>
<dbReference type="Gene3D" id="2.30.42.10">
    <property type="match status" value="1"/>
</dbReference>
<feature type="region of interest" description="Disordered" evidence="1">
    <location>
        <begin position="532"/>
        <end position="561"/>
    </location>
</feature>
<dbReference type="PROSITE" id="PS50106">
    <property type="entry name" value="PDZ"/>
    <property type="match status" value="1"/>
</dbReference>
<dbReference type="GO" id="GO:0048167">
    <property type="term" value="P:regulation of synaptic plasticity"/>
    <property type="evidence" value="ECO:0007669"/>
    <property type="project" value="TreeGrafter"/>
</dbReference>
<dbReference type="GO" id="GO:0042391">
    <property type="term" value="P:regulation of membrane potential"/>
    <property type="evidence" value="ECO:0007669"/>
    <property type="project" value="TreeGrafter"/>
</dbReference>
<dbReference type="InterPro" id="IPR039032">
    <property type="entry name" value="Rim-like"/>
</dbReference>
<reference evidence="3" key="1">
    <citation type="submission" date="2020-11" db="EMBL/GenBank/DDBJ databases">
        <authorList>
            <person name="Tran Van P."/>
        </authorList>
    </citation>
    <scope>NUCLEOTIDE SEQUENCE</scope>
</reference>
<dbReference type="CDD" id="cd06714">
    <property type="entry name" value="PDZ_RIM-like"/>
    <property type="match status" value="1"/>
</dbReference>
<dbReference type="GO" id="GO:0048791">
    <property type="term" value="P:calcium ion-regulated exocytosis of neurotransmitter"/>
    <property type="evidence" value="ECO:0007669"/>
    <property type="project" value="TreeGrafter"/>
</dbReference>
<feature type="domain" description="PDZ" evidence="2">
    <location>
        <begin position="431"/>
        <end position="522"/>
    </location>
</feature>
<feature type="region of interest" description="Disordered" evidence="1">
    <location>
        <begin position="131"/>
        <end position="160"/>
    </location>
</feature>
<evidence type="ECO:0000256" key="1">
    <source>
        <dbReference type="SAM" id="MobiDB-lite"/>
    </source>
</evidence>
<accession>A0A7R9ECI4</accession>
<feature type="region of interest" description="Disordered" evidence="1">
    <location>
        <begin position="301"/>
        <end position="353"/>
    </location>
</feature>
<dbReference type="AlphaFoldDB" id="A0A7R9ECI4"/>
<dbReference type="FunFam" id="2.30.42.10:FF:000204">
    <property type="entry name" value="Fife, isoform B"/>
    <property type="match status" value="1"/>
</dbReference>
<dbReference type="GO" id="GO:0031267">
    <property type="term" value="F:small GTPase binding"/>
    <property type="evidence" value="ECO:0007669"/>
    <property type="project" value="InterPro"/>
</dbReference>
<dbReference type="GO" id="GO:0042734">
    <property type="term" value="C:presynaptic membrane"/>
    <property type="evidence" value="ECO:0007669"/>
    <property type="project" value="TreeGrafter"/>
</dbReference>
<feature type="region of interest" description="Disordered" evidence="1">
    <location>
        <begin position="174"/>
        <end position="263"/>
    </location>
</feature>
<dbReference type="SUPFAM" id="SSF50156">
    <property type="entry name" value="PDZ domain-like"/>
    <property type="match status" value="1"/>
</dbReference>